<sequence length="299" mass="31587">MVQHSDGVIAVTGATGDVGGQTVERLLGAGARVRVIARRPEQVDAFTTQGIDARLADLGDRAALTAALDGVDQLFLVTAATPRQAEHGRTAVDAARAAGVRAVVHLSGGDAAEHSPMPWAAAIWQVDESIRASGLERTILHPSGFMTNLVASMPAIRRGIFPQTMGRGVIGWIDTADIAAVAATVLLRGDHTGAEPVLTGPELLDGPGVARGLAEGLGRPVRYLHLPSRVFRTVLRASGVDAWQAEGLRQQFGRVARRGLDGVDAFTDEVERITGEPPRSLADWARRHREELLGPRAAA</sequence>
<dbReference type="Proteomes" id="UP000648535">
    <property type="component" value="Unassembled WGS sequence"/>
</dbReference>
<evidence type="ECO:0000313" key="5">
    <source>
        <dbReference type="Proteomes" id="UP000746584"/>
    </source>
</evidence>
<dbReference type="EMBL" id="BMOI01000007">
    <property type="protein sequence ID" value="GGL01390.1"/>
    <property type="molecule type" value="Genomic_DNA"/>
</dbReference>
<dbReference type="Gene3D" id="3.40.50.720">
    <property type="entry name" value="NAD(P)-binding Rossmann-like Domain"/>
    <property type="match status" value="1"/>
</dbReference>
<evidence type="ECO:0000313" key="3">
    <source>
        <dbReference type="EMBL" id="MBM7802943.1"/>
    </source>
</evidence>
<dbReference type="AlphaFoldDB" id="A0A8H9GC58"/>
<dbReference type="EMBL" id="JAFBCG010000001">
    <property type="protein sequence ID" value="MBM7802943.1"/>
    <property type="molecule type" value="Genomic_DNA"/>
</dbReference>
<reference evidence="2" key="2">
    <citation type="submission" date="2020-09" db="EMBL/GenBank/DDBJ databases">
        <authorList>
            <person name="Sun Q."/>
            <person name="Ohkuma M."/>
        </authorList>
    </citation>
    <scope>NUCLEOTIDE SEQUENCE</scope>
    <source>
        <strain evidence="2">JCM 1480</strain>
    </source>
</reference>
<reference evidence="2" key="1">
    <citation type="journal article" date="2014" name="Int. J. Syst. Evol. Microbiol.">
        <title>Complete genome sequence of Corynebacterium casei LMG S-19264T (=DSM 44701T), isolated from a smear-ripened cheese.</title>
        <authorList>
            <consortium name="US DOE Joint Genome Institute (JGI-PGF)"/>
            <person name="Walter F."/>
            <person name="Albersmeier A."/>
            <person name="Kalinowski J."/>
            <person name="Ruckert C."/>
        </authorList>
    </citation>
    <scope>NUCLEOTIDE SEQUENCE</scope>
    <source>
        <strain evidence="2">JCM 1480</strain>
    </source>
</reference>
<dbReference type="Gene3D" id="3.90.25.10">
    <property type="entry name" value="UDP-galactose 4-epimerase, domain 1"/>
    <property type="match status" value="1"/>
</dbReference>
<evidence type="ECO:0000313" key="2">
    <source>
        <dbReference type="EMBL" id="GGL01390.1"/>
    </source>
</evidence>
<protein>
    <submittedName>
        <fullName evidence="2">NAD(P)-dependent oxidoreductase</fullName>
    </submittedName>
    <submittedName>
        <fullName evidence="3">Uncharacterized protein YbjT (DUF2867 family)</fullName>
    </submittedName>
</protein>
<gene>
    <name evidence="2" type="ORF">GCM10009769_19430</name>
    <name evidence="3" type="ORF">JOE58_002194</name>
</gene>
<evidence type="ECO:0000313" key="4">
    <source>
        <dbReference type="Proteomes" id="UP000648535"/>
    </source>
</evidence>
<dbReference type="RefSeq" id="WP_175327631.1">
    <property type="nucleotide sequence ID" value="NZ_BMOI01000007.1"/>
</dbReference>
<dbReference type="PANTHER" id="PTHR43162">
    <property type="match status" value="1"/>
</dbReference>
<dbReference type="InterPro" id="IPR051604">
    <property type="entry name" value="Ergot_Alk_Oxidoreductase"/>
</dbReference>
<proteinExistence type="predicted"/>
<comment type="caution">
    <text evidence="2">The sequence shown here is derived from an EMBL/GenBank/DDBJ whole genome shotgun (WGS) entry which is preliminary data.</text>
</comment>
<organism evidence="2 4">
    <name type="scientific">Curtobacterium luteum</name>
    <dbReference type="NCBI Taxonomy" id="33881"/>
    <lineage>
        <taxon>Bacteria</taxon>
        <taxon>Bacillati</taxon>
        <taxon>Actinomycetota</taxon>
        <taxon>Actinomycetes</taxon>
        <taxon>Micrococcales</taxon>
        <taxon>Microbacteriaceae</taxon>
        <taxon>Curtobacterium</taxon>
    </lineage>
</organism>
<dbReference type="InterPro" id="IPR036291">
    <property type="entry name" value="NAD(P)-bd_dom_sf"/>
</dbReference>
<dbReference type="SUPFAM" id="SSF51735">
    <property type="entry name" value="NAD(P)-binding Rossmann-fold domains"/>
    <property type="match status" value="1"/>
</dbReference>
<evidence type="ECO:0000259" key="1">
    <source>
        <dbReference type="Pfam" id="PF05368"/>
    </source>
</evidence>
<feature type="domain" description="NmrA-like" evidence="1">
    <location>
        <begin position="7"/>
        <end position="240"/>
    </location>
</feature>
<dbReference type="PANTHER" id="PTHR43162:SF1">
    <property type="entry name" value="PRESTALK A DIFFERENTIATION PROTEIN A"/>
    <property type="match status" value="1"/>
</dbReference>
<keyword evidence="5" id="KW-1185">Reference proteome</keyword>
<accession>A0A8H9GC58</accession>
<dbReference type="Proteomes" id="UP000746584">
    <property type="component" value="Unassembled WGS sequence"/>
</dbReference>
<name>A0A8H9GC58_9MICO</name>
<dbReference type="InterPro" id="IPR008030">
    <property type="entry name" value="NmrA-like"/>
</dbReference>
<dbReference type="Pfam" id="PF05368">
    <property type="entry name" value="NmrA"/>
    <property type="match status" value="1"/>
</dbReference>
<reference evidence="3 5" key="3">
    <citation type="submission" date="2021-01" db="EMBL/GenBank/DDBJ databases">
        <title>Sequencing the genomes of 1000 actinobacteria strains.</title>
        <authorList>
            <person name="Klenk H.-P."/>
        </authorList>
    </citation>
    <scope>NUCLEOTIDE SEQUENCE [LARGE SCALE GENOMIC DNA]</scope>
    <source>
        <strain evidence="3 5">DSM 20542</strain>
    </source>
</reference>